<feature type="compositionally biased region" description="Basic and acidic residues" evidence="8">
    <location>
        <begin position="378"/>
        <end position="403"/>
    </location>
</feature>
<dbReference type="OMA" id="TMDWLNE"/>
<reference evidence="11" key="1">
    <citation type="submission" date="2014-09" db="EMBL/GenBank/DDBJ databases">
        <authorList>
            <person name="Sharma Rahul"/>
            <person name="Thines Marco"/>
        </authorList>
    </citation>
    <scope>NUCLEOTIDE SEQUENCE [LARGE SCALE GENOMIC DNA]</scope>
</reference>
<feature type="compositionally biased region" description="Basic and acidic residues" evidence="8">
    <location>
        <begin position="106"/>
        <end position="119"/>
    </location>
</feature>
<dbReference type="GO" id="GO:0007059">
    <property type="term" value="P:chromosome segregation"/>
    <property type="evidence" value="ECO:0007669"/>
    <property type="project" value="UniProtKB-KW"/>
</dbReference>
<feature type="compositionally biased region" description="Polar residues" evidence="8">
    <location>
        <begin position="515"/>
        <end position="538"/>
    </location>
</feature>
<dbReference type="Gene3D" id="1.10.720.30">
    <property type="entry name" value="SAP domain"/>
    <property type="match status" value="1"/>
</dbReference>
<keyword evidence="4" id="KW-0963">Cytoplasm</keyword>
<dbReference type="InterPro" id="IPR036361">
    <property type="entry name" value="SAP_dom_sf"/>
</dbReference>
<feature type="compositionally biased region" description="Polar residues" evidence="8">
    <location>
        <begin position="664"/>
        <end position="678"/>
    </location>
</feature>
<dbReference type="PROSITE" id="PS50800">
    <property type="entry name" value="SAP"/>
    <property type="match status" value="1"/>
</dbReference>
<organism evidence="10 11">
    <name type="scientific">Plasmopara halstedii</name>
    <name type="common">Downy mildew of sunflower</name>
    <dbReference type="NCBI Taxonomy" id="4781"/>
    <lineage>
        <taxon>Eukaryota</taxon>
        <taxon>Sar</taxon>
        <taxon>Stramenopiles</taxon>
        <taxon>Oomycota</taxon>
        <taxon>Peronosporomycetes</taxon>
        <taxon>Peronosporales</taxon>
        <taxon>Peronosporaceae</taxon>
        <taxon>Plasmopara</taxon>
    </lineage>
</organism>
<evidence type="ECO:0000256" key="5">
    <source>
        <dbReference type="ARBA" id="ARBA00022829"/>
    </source>
</evidence>
<dbReference type="PANTHER" id="PTHR13142">
    <property type="entry name" value="INNER CENTROMERE PROTEIN"/>
    <property type="match status" value="1"/>
</dbReference>
<evidence type="ECO:0000256" key="6">
    <source>
        <dbReference type="ARBA" id="ARBA00023212"/>
    </source>
</evidence>
<evidence type="ECO:0000313" key="10">
    <source>
        <dbReference type="EMBL" id="CEG40709.1"/>
    </source>
</evidence>
<feature type="region of interest" description="Disordered" evidence="8">
    <location>
        <begin position="858"/>
        <end position="966"/>
    </location>
</feature>
<keyword evidence="6" id="KW-0206">Cytoskeleton</keyword>
<dbReference type="Pfam" id="PF03941">
    <property type="entry name" value="INCENP_ARK-bind"/>
    <property type="match status" value="1"/>
</dbReference>
<keyword evidence="5" id="KW-0159">Chromosome partition</keyword>
<dbReference type="InterPro" id="IPR005635">
    <property type="entry name" value="Inner_centromere_prot_ARK-bd"/>
</dbReference>
<dbReference type="RefSeq" id="XP_024577078.1">
    <property type="nucleotide sequence ID" value="XM_024726397.1"/>
</dbReference>
<dbReference type="InterPro" id="IPR003034">
    <property type="entry name" value="SAP_dom"/>
</dbReference>
<comment type="subcellular location">
    <subcellularLocation>
        <location evidence="2">Cytoplasm</location>
        <location evidence="2">Cytoskeleton</location>
        <location evidence="2">Spindle</location>
    </subcellularLocation>
    <subcellularLocation>
        <location evidence="1">Nucleus</location>
    </subcellularLocation>
</comment>
<evidence type="ECO:0000256" key="8">
    <source>
        <dbReference type="SAM" id="MobiDB-lite"/>
    </source>
</evidence>
<evidence type="ECO:0000256" key="1">
    <source>
        <dbReference type="ARBA" id="ARBA00004123"/>
    </source>
</evidence>
<dbReference type="GeneID" id="36405948"/>
<feature type="compositionally biased region" description="Polar residues" evidence="8">
    <location>
        <begin position="358"/>
        <end position="368"/>
    </location>
</feature>
<name>A0A0P1AIH5_PLAHL</name>
<dbReference type="Proteomes" id="UP000054928">
    <property type="component" value="Unassembled WGS sequence"/>
</dbReference>
<keyword evidence="11" id="KW-1185">Reference proteome</keyword>
<protein>
    <submittedName>
        <fullName evidence="10">SAP domain</fullName>
    </submittedName>
</protein>
<dbReference type="GO" id="GO:0005819">
    <property type="term" value="C:spindle"/>
    <property type="evidence" value="ECO:0007669"/>
    <property type="project" value="UniProtKB-SubCell"/>
</dbReference>
<feature type="compositionally biased region" description="Polar residues" evidence="8">
    <location>
        <begin position="204"/>
        <end position="215"/>
    </location>
</feature>
<feature type="compositionally biased region" description="Basic and acidic residues" evidence="8">
    <location>
        <begin position="433"/>
        <end position="444"/>
    </location>
</feature>
<feature type="compositionally biased region" description="Low complexity" evidence="8">
    <location>
        <begin position="884"/>
        <end position="900"/>
    </location>
</feature>
<feature type="compositionally biased region" description="Polar residues" evidence="8">
    <location>
        <begin position="299"/>
        <end position="313"/>
    </location>
</feature>
<feature type="region of interest" description="Disordered" evidence="8">
    <location>
        <begin position="204"/>
        <end position="225"/>
    </location>
</feature>
<evidence type="ECO:0000256" key="3">
    <source>
        <dbReference type="ARBA" id="ARBA00010042"/>
    </source>
</evidence>
<dbReference type="OrthoDB" id="6123at2759"/>
<feature type="region of interest" description="Disordered" evidence="8">
    <location>
        <begin position="263"/>
        <end position="444"/>
    </location>
</feature>
<evidence type="ECO:0000256" key="2">
    <source>
        <dbReference type="ARBA" id="ARBA00004186"/>
    </source>
</evidence>
<evidence type="ECO:0000256" key="4">
    <source>
        <dbReference type="ARBA" id="ARBA00022490"/>
    </source>
</evidence>
<feature type="region of interest" description="Disordered" evidence="8">
    <location>
        <begin position="571"/>
        <end position="590"/>
    </location>
</feature>
<accession>A0A0P1AIH5</accession>
<feature type="compositionally biased region" description="Polar residues" evidence="8">
    <location>
        <begin position="861"/>
        <end position="877"/>
    </location>
</feature>
<feature type="compositionally biased region" description="Basic and acidic residues" evidence="8">
    <location>
        <begin position="263"/>
        <end position="294"/>
    </location>
</feature>
<feature type="region of interest" description="Disordered" evidence="8">
    <location>
        <begin position="775"/>
        <end position="815"/>
    </location>
</feature>
<dbReference type="PANTHER" id="PTHR13142:SF1">
    <property type="entry name" value="INNER CENTROMERE PROTEIN"/>
    <property type="match status" value="1"/>
</dbReference>
<keyword evidence="7" id="KW-0539">Nucleus</keyword>
<dbReference type="EMBL" id="CCYD01000523">
    <property type="protein sequence ID" value="CEG40709.1"/>
    <property type="molecule type" value="Genomic_DNA"/>
</dbReference>
<sequence length="1047" mass="116693">MGDALLRVRSHLQSLSHENWKAVESQHACNVLWLQSELAQISRSLKVKVRFESEPPVTIAPFPSAPENTTEPSMKKQKIKTQQEQSAPPSDAQKRINTRLSTRLRTRLESVDVTGEEKNRRKRVRPSDGVLRDPTKLKVVDLRTELKKRGLPTNGLKAALFSRLQDALDEEQGENKSHEQEENTGIVVIEDDDDEIVRESIGSYNPIRSQSTSPKATAKDDENKVIDTEKDDQEVIDKVSAVAARNSSKNSLDMIQSVTENAARIKDLSQPKTFMKNDKEPKNQTRRDAEDTTTKRLRNSMTCDDQETRNSTQMREKRDMASPLPLKRKSILRKTTSLAPRTSRKVSFAAKNMVNVIAESSQTDSSQPEPSPDDTPILDDKSDASSEGEEKWEFKTGDGDHKVTPVSTPVTSVLTSSTCKDPPTWLGLEQETEEQRRKREFDESVQREAQKLRAAAKLSAQKRLEEAKASKAFWAKRDQLKAKLRASSAGDNRKSALTSVASTKTVPDSVPLSVLTATESNVPSNDEQKASASKVDSQVQLTAVISTREGNEKKHDSMQSQNLRQEVISISETSHHEDKGLRSTYSAIEDKQHAERITAARLTDKPAAKSMPSTGQTLNDSLLYFGEQMPSRQELHQSKPESSILSPIATMAKTAESAKKTEPPTWNRSESLSSTVSSIPESSLVENALKSGAATALNNPQTTVSHPGKGLHSSLSLLDKDLSQPSINSRLAPTVNALKLAERSRAAEEKKRLEKEIRKAILKKKMEEHKQAIALKEKAEKDAQAKREQDRLNERKKREAELAKRRQQKLKEMRAGLEKKRAMLAAEKKSRFASNPVMPQKTEVSAAVASHHKNRELATASDISQLATKPDSKTVQKAISRPISKPQPSQSFPKPLSSQPVPAVAKTAPKLVTKSTAKPTLGSPVPRKIPKSHSPEVVNYEMSDNAESADSSDSEKGRKQKKKVPRWAQRDYLNKILHLQFGENAIDPSPHIFQDFVDTCNLDAIFETTDVQKKKKFARRTSSGNWLADRPTARDKALYQRDMGYEH</sequence>
<dbReference type="SMART" id="SM00513">
    <property type="entry name" value="SAP"/>
    <property type="match status" value="1"/>
</dbReference>
<feature type="compositionally biased region" description="Low complexity" evidence="8">
    <location>
        <begin position="404"/>
        <end position="418"/>
    </location>
</feature>
<evidence type="ECO:0000313" key="11">
    <source>
        <dbReference type="Proteomes" id="UP000054928"/>
    </source>
</evidence>
<dbReference type="Pfam" id="PF02037">
    <property type="entry name" value="SAP"/>
    <property type="match status" value="1"/>
</dbReference>
<dbReference type="SUPFAM" id="SSF68906">
    <property type="entry name" value="SAP domain"/>
    <property type="match status" value="1"/>
</dbReference>
<feature type="region of interest" description="Disordered" evidence="8">
    <location>
        <begin position="652"/>
        <end position="678"/>
    </location>
</feature>
<evidence type="ECO:0000256" key="7">
    <source>
        <dbReference type="ARBA" id="ARBA00023242"/>
    </source>
</evidence>
<proteinExistence type="inferred from homology"/>
<feature type="compositionally biased region" description="Polar residues" evidence="8">
    <location>
        <begin position="495"/>
        <end position="506"/>
    </location>
</feature>
<dbReference type="AlphaFoldDB" id="A0A0P1AIH5"/>
<comment type="similarity">
    <text evidence="3">Belongs to the INCENP family.</text>
</comment>
<feature type="domain" description="SAP" evidence="9">
    <location>
        <begin position="134"/>
        <end position="168"/>
    </location>
</feature>
<feature type="region of interest" description="Disordered" evidence="8">
    <location>
        <begin position="484"/>
        <end position="538"/>
    </location>
</feature>
<feature type="region of interest" description="Disordered" evidence="8">
    <location>
        <begin position="57"/>
        <end position="130"/>
    </location>
</feature>
<evidence type="ECO:0000259" key="9">
    <source>
        <dbReference type="PROSITE" id="PS50800"/>
    </source>
</evidence>
<dbReference type="GO" id="GO:0005634">
    <property type="term" value="C:nucleus"/>
    <property type="evidence" value="ECO:0007669"/>
    <property type="project" value="UniProtKB-SubCell"/>
</dbReference>